<sequence length="186" mass="21164">MLLHLLLLILFSLNLASPDGIFQSSGSGQHFEVSVDHFEILYEDKSLSEWIIKIRRVNKTRAIFGKVLVHVPYGNDYKVGLKVLKKQGGEYRYLPYRFPNTPFCDAAATDKYIYPEIVKNSDLPDDMKKNCPLEIGNYTLNGIIPNTENAPKIILPSGEYSAEVSFYNSEDKITSTFRFYATIINV</sequence>
<dbReference type="AlphaFoldDB" id="A0A9J6BL64"/>
<organism evidence="2 3">
    <name type="scientific">Polypedilum vanderplanki</name>
    <name type="common">Sleeping chironomid midge</name>
    <dbReference type="NCBI Taxonomy" id="319348"/>
    <lineage>
        <taxon>Eukaryota</taxon>
        <taxon>Metazoa</taxon>
        <taxon>Ecdysozoa</taxon>
        <taxon>Arthropoda</taxon>
        <taxon>Hexapoda</taxon>
        <taxon>Insecta</taxon>
        <taxon>Pterygota</taxon>
        <taxon>Neoptera</taxon>
        <taxon>Endopterygota</taxon>
        <taxon>Diptera</taxon>
        <taxon>Nematocera</taxon>
        <taxon>Chironomoidea</taxon>
        <taxon>Chironomidae</taxon>
        <taxon>Chironominae</taxon>
        <taxon>Polypedilum</taxon>
        <taxon>Polypedilum</taxon>
    </lineage>
</organism>
<dbReference type="PANTHER" id="PTHR21112:SF13">
    <property type="entry name" value="CHEMOSENSORY PROTEIN A 7A"/>
    <property type="match status" value="1"/>
</dbReference>
<dbReference type="Pfam" id="PF06477">
    <property type="entry name" value="DUF1091"/>
    <property type="match status" value="1"/>
</dbReference>
<feature type="chain" id="PRO_5039938971" description="Ganglioside GM2 activator" evidence="1">
    <location>
        <begin position="19"/>
        <end position="186"/>
    </location>
</feature>
<accession>A0A9J6BL64</accession>
<dbReference type="Proteomes" id="UP001107558">
    <property type="component" value="Chromosome 3"/>
</dbReference>
<evidence type="ECO:0000256" key="1">
    <source>
        <dbReference type="SAM" id="SignalP"/>
    </source>
</evidence>
<name>A0A9J6BL64_POLVA</name>
<reference evidence="2" key="1">
    <citation type="submission" date="2021-03" db="EMBL/GenBank/DDBJ databases">
        <title>Chromosome level genome of the anhydrobiotic midge Polypedilum vanderplanki.</title>
        <authorList>
            <person name="Yoshida Y."/>
            <person name="Kikawada T."/>
            <person name="Gusev O."/>
        </authorList>
    </citation>
    <scope>NUCLEOTIDE SEQUENCE</scope>
    <source>
        <strain evidence="2">NIAS01</strain>
        <tissue evidence="2">Whole body or cell culture</tissue>
    </source>
</reference>
<protein>
    <recommendedName>
        <fullName evidence="4">Ganglioside GM2 activator</fullName>
    </recommendedName>
</protein>
<keyword evidence="3" id="KW-1185">Reference proteome</keyword>
<dbReference type="InterPro" id="IPR010512">
    <property type="entry name" value="DUF1091"/>
</dbReference>
<proteinExistence type="predicted"/>
<keyword evidence="1" id="KW-0732">Signal</keyword>
<feature type="signal peptide" evidence="1">
    <location>
        <begin position="1"/>
        <end position="18"/>
    </location>
</feature>
<evidence type="ECO:0000313" key="3">
    <source>
        <dbReference type="Proteomes" id="UP001107558"/>
    </source>
</evidence>
<evidence type="ECO:0000313" key="2">
    <source>
        <dbReference type="EMBL" id="KAG5670617.1"/>
    </source>
</evidence>
<dbReference type="PANTHER" id="PTHR21112">
    <property type="entry name" value="CHEMOSENSORY PROTEIN A 29A-RELATED"/>
    <property type="match status" value="1"/>
</dbReference>
<dbReference type="EMBL" id="JADBJN010000003">
    <property type="protein sequence ID" value="KAG5670617.1"/>
    <property type="molecule type" value="Genomic_DNA"/>
</dbReference>
<evidence type="ECO:0008006" key="4">
    <source>
        <dbReference type="Google" id="ProtNLM"/>
    </source>
</evidence>
<comment type="caution">
    <text evidence="2">The sequence shown here is derived from an EMBL/GenBank/DDBJ whole genome shotgun (WGS) entry which is preliminary data.</text>
</comment>
<gene>
    <name evidence="2" type="ORF">PVAND_000866</name>
</gene>